<feature type="domain" description="Exonuclease" evidence="2">
    <location>
        <begin position="51"/>
        <end position="216"/>
    </location>
</feature>
<dbReference type="Gene3D" id="3.30.420.10">
    <property type="entry name" value="Ribonuclease H-like superfamily/Ribonuclease H"/>
    <property type="match status" value="1"/>
</dbReference>
<dbReference type="EC" id="2.7.7.7" evidence="3"/>
<accession>A0A369QAU1</accession>
<dbReference type="InterPro" id="IPR012337">
    <property type="entry name" value="RNaseH-like_sf"/>
</dbReference>
<dbReference type="Proteomes" id="UP000253727">
    <property type="component" value="Unassembled WGS sequence"/>
</dbReference>
<dbReference type="PANTHER" id="PTHR30231">
    <property type="entry name" value="DNA POLYMERASE III SUBUNIT EPSILON"/>
    <property type="match status" value="1"/>
</dbReference>
<name>A0A369QAU1_9SPHN</name>
<dbReference type="GO" id="GO:0005829">
    <property type="term" value="C:cytosol"/>
    <property type="evidence" value="ECO:0007669"/>
    <property type="project" value="TreeGrafter"/>
</dbReference>
<dbReference type="SUPFAM" id="SSF53098">
    <property type="entry name" value="Ribonuclease H-like"/>
    <property type="match status" value="1"/>
</dbReference>
<dbReference type="AlphaFoldDB" id="A0A369QAU1"/>
<dbReference type="GO" id="GO:0008408">
    <property type="term" value="F:3'-5' exonuclease activity"/>
    <property type="evidence" value="ECO:0007669"/>
    <property type="project" value="TreeGrafter"/>
</dbReference>
<proteinExistence type="predicted"/>
<dbReference type="RefSeq" id="WP_115365754.1">
    <property type="nucleotide sequence ID" value="NZ_QBKA01000002.1"/>
</dbReference>
<keyword evidence="3" id="KW-0548">Nucleotidyltransferase</keyword>
<dbReference type="GO" id="GO:0003887">
    <property type="term" value="F:DNA-directed DNA polymerase activity"/>
    <property type="evidence" value="ECO:0007669"/>
    <property type="project" value="UniProtKB-KW"/>
</dbReference>
<dbReference type="InterPro" id="IPR013520">
    <property type="entry name" value="Ribonucl_H"/>
</dbReference>
<evidence type="ECO:0000256" key="1">
    <source>
        <dbReference type="SAM" id="MobiDB-lite"/>
    </source>
</evidence>
<keyword evidence="3" id="KW-0239">DNA-directed DNA polymerase</keyword>
<evidence type="ECO:0000259" key="2">
    <source>
        <dbReference type="SMART" id="SM00479"/>
    </source>
</evidence>
<gene>
    <name evidence="3" type="primary">dnaQ</name>
    <name evidence="3" type="ORF">HME9302_00576</name>
</gene>
<comment type="caution">
    <text evidence="3">The sequence shown here is derived from an EMBL/GenBank/DDBJ whole genome shotgun (WGS) entry which is preliminary data.</text>
</comment>
<reference evidence="3 4" key="1">
    <citation type="submission" date="2018-04" db="EMBL/GenBank/DDBJ databases">
        <title>Altererythrobacter sp. HME9302 genome sequencing and assembly.</title>
        <authorList>
            <person name="Kang H."/>
            <person name="Kim H."/>
            <person name="Joh K."/>
        </authorList>
    </citation>
    <scope>NUCLEOTIDE SEQUENCE [LARGE SCALE GENOMIC DNA]</scope>
    <source>
        <strain evidence="3 4">HME9302</strain>
    </source>
</reference>
<keyword evidence="3" id="KW-0808">Transferase</keyword>
<feature type="region of interest" description="Disordered" evidence="1">
    <location>
        <begin position="1"/>
        <end position="24"/>
    </location>
</feature>
<dbReference type="SMART" id="SM00479">
    <property type="entry name" value="EXOIII"/>
    <property type="match status" value="1"/>
</dbReference>
<dbReference type="EMBL" id="QBKA01000002">
    <property type="protein sequence ID" value="RDC59388.1"/>
    <property type="molecule type" value="Genomic_DNA"/>
</dbReference>
<dbReference type="Pfam" id="PF00929">
    <property type="entry name" value="RNase_T"/>
    <property type="match status" value="1"/>
</dbReference>
<sequence length="303" mass="33717">MTATASQHAEAIPQSAVTDHPSDAGDVRTLQKIDIRTGITRLGDLDGHTTTALVVDVETTGLDAQSDVITELAMRRFRYDDNGIIVEIGRGWTWREDPGFPLSPEIVSLTGLTDGDLASQFVDDDIVQQIIGEADLIIAHNAAFDRPMLEKRLPDMPGRPWACSLEQVDWRAAGFEGRSLGYLAMQAGWFFDGHRALNDVDAVVQLLQHEDTDGCPLLYQLNENALADSHLIEAVGSAFETKDALRARGYRWNAPERVWWREVSDSQLLTEQAWLATEIYAFGKGSTSMGPRITRRNAFSRYR</sequence>
<dbReference type="PANTHER" id="PTHR30231:SF37">
    <property type="entry name" value="EXODEOXYRIBONUCLEASE 10"/>
    <property type="match status" value="1"/>
</dbReference>
<protein>
    <submittedName>
        <fullName evidence="3">DNA-directed DNA polymerase</fullName>
        <ecNumber evidence="3">2.7.7.7</ecNumber>
    </submittedName>
</protein>
<dbReference type="NCBIfam" id="NF006615">
    <property type="entry name" value="PRK09182.1"/>
    <property type="match status" value="1"/>
</dbReference>
<dbReference type="GO" id="GO:0003676">
    <property type="term" value="F:nucleic acid binding"/>
    <property type="evidence" value="ECO:0007669"/>
    <property type="project" value="InterPro"/>
</dbReference>
<dbReference type="CDD" id="cd06127">
    <property type="entry name" value="DEDDh"/>
    <property type="match status" value="1"/>
</dbReference>
<evidence type="ECO:0000313" key="4">
    <source>
        <dbReference type="Proteomes" id="UP000253727"/>
    </source>
</evidence>
<organism evidence="3 4">
    <name type="scientific">Alteripontixanthobacter maritimus</name>
    <dbReference type="NCBI Taxonomy" id="2161824"/>
    <lineage>
        <taxon>Bacteria</taxon>
        <taxon>Pseudomonadati</taxon>
        <taxon>Pseudomonadota</taxon>
        <taxon>Alphaproteobacteria</taxon>
        <taxon>Sphingomonadales</taxon>
        <taxon>Erythrobacteraceae</taxon>
        <taxon>Alteripontixanthobacter</taxon>
    </lineage>
</organism>
<evidence type="ECO:0000313" key="3">
    <source>
        <dbReference type="EMBL" id="RDC59388.1"/>
    </source>
</evidence>
<dbReference type="GO" id="GO:0045004">
    <property type="term" value="P:DNA replication proofreading"/>
    <property type="evidence" value="ECO:0007669"/>
    <property type="project" value="TreeGrafter"/>
</dbReference>
<keyword evidence="4" id="KW-1185">Reference proteome</keyword>
<dbReference type="InterPro" id="IPR036397">
    <property type="entry name" value="RNaseH_sf"/>
</dbReference>
<dbReference type="OrthoDB" id="7427781at2"/>